<comment type="caution">
    <text evidence="2">The sequence shown here is derived from an EMBL/GenBank/DDBJ whole genome shotgun (WGS) entry which is preliminary data.</text>
</comment>
<gene>
    <name evidence="2" type="ORF">F444_15192</name>
</gene>
<dbReference type="Proteomes" id="UP000028582">
    <property type="component" value="Unassembled WGS sequence"/>
</dbReference>
<accession>A0A080ZMS8</accession>
<evidence type="ECO:0000256" key="1">
    <source>
        <dbReference type="SAM" id="MobiDB-lite"/>
    </source>
</evidence>
<organism evidence="2 3">
    <name type="scientific">Phytophthora nicotianae P1976</name>
    <dbReference type="NCBI Taxonomy" id="1317066"/>
    <lineage>
        <taxon>Eukaryota</taxon>
        <taxon>Sar</taxon>
        <taxon>Stramenopiles</taxon>
        <taxon>Oomycota</taxon>
        <taxon>Peronosporomycetes</taxon>
        <taxon>Peronosporales</taxon>
        <taxon>Peronosporaceae</taxon>
        <taxon>Phytophthora</taxon>
    </lineage>
</organism>
<evidence type="ECO:0000313" key="3">
    <source>
        <dbReference type="Proteomes" id="UP000028582"/>
    </source>
</evidence>
<feature type="compositionally biased region" description="Polar residues" evidence="1">
    <location>
        <begin position="15"/>
        <end position="34"/>
    </location>
</feature>
<proteinExistence type="predicted"/>
<dbReference type="AlphaFoldDB" id="A0A080ZMS8"/>
<feature type="region of interest" description="Disordered" evidence="1">
    <location>
        <begin position="1"/>
        <end position="34"/>
    </location>
</feature>
<evidence type="ECO:0000313" key="2">
    <source>
        <dbReference type="EMBL" id="ETO67939.1"/>
    </source>
</evidence>
<protein>
    <submittedName>
        <fullName evidence="2">Uncharacterized protein</fullName>
    </submittedName>
</protein>
<sequence>MEDAARQTAIRRNLSGDQVRSACSSANTKKSYQS</sequence>
<name>A0A080ZMS8_PHYNI</name>
<reference evidence="2 3" key="1">
    <citation type="submission" date="2013-11" db="EMBL/GenBank/DDBJ databases">
        <title>The Genome Sequence of Phytophthora parasitica P1976.</title>
        <authorList>
            <consortium name="The Broad Institute Genomics Platform"/>
            <person name="Russ C."/>
            <person name="Tyler B."/>
            <person name="Panabieres F."/>
            <person name="Shan W."/>
            <person name="Tripathy S."/>
            <person name="Grunwald N."/>
            <person name="Machado M."/>
            <person name="Johnson C.S."/>
            <person name="Walker B."/>
            <person name="Young S."/>
            <person name="Zeng Q."/>
            <person name="Gargeya S."/>
            <person name="Fitzgerald M."/>
            <person name="Haas B."/>
            <person name="Abouelleil A."/>
            <person name="Allen A.W."/>
            <person name="Alvarado L."/>
            <person name="Arachchi H.M."/>
            <person name="Berlin A.M."/>
            <person name="Chapman S.B."/>
            <person name="Gainer-Dewar J."/>
            <person name="Goldberg J."/>
            <person name="Griggs A."/>
            <person name="Gujja S."/>
            <person name="Hansen M."/>
            <person name="Howarth C."/>
            <person name="Imamovic A."/>
            <person name="Ireland A."/>
            <person name="Larimer J."/>
            <person name="McCowan C."/>
            <person name="Murphy C."/>
            <person name="Pearson M."/>
            <person name="Poon T.W."/>
            <person name="Priest M."/>
            <person name="Roberts A."/>
            <person name="Saif S."/>
            <person name="Shea T."/>
            <person name="Sisk P."/>
            <person name="Sykes S."/>
            <person name="Wortman J."/>
            <person name="Nusbaum C."/>
            <person name="Birren B."/>
        </authorList>
    </citation>
    <scope>NUCLEOTIDE SEQUENCE [LARGE SCALE GENOMIC DNA]</scope>
    <source>
        <strain evidence="2 3">P1976</strain>
    </source>
</reference>
<dbReference type="EMBL" id="ANJA01002807">
    <property type="protein sequence ID" value="ETO67939.1"/>
    <property type="molecule type" value="Genomic_DNA"/>
</dbReference>